<evidence type="ECO:0000256" key="3">
    <source>
        <dbReference type="ARBA" id="ARBA00022448"/>
    </source>
</evidence>
<keyword evidence="6 8" id="KW-1133">Transmembrane helix</keyword>
<dbReference type="Pfam" id="PF07690">
    <property type="entry name" value="MFS_1"/>
    <property type="match status" value="1"/>
</dbReference>
<evidence type="ECO:0000313" key="11">
    <source>
        <dbReference type="Proteomes" id="UP001629953"/>
    </source>
</evidence>
<dbReference type="SUPFAM" id="SSF103473">
    <property type="entry name" value="MFS general substrate transporter"/>
    <property type="match status" value="1"/>
</dbReference>
<feature type="transmembrane region" description="Helical" evidence="8">
    <location>
        <begin position="361"/>
        <end position="381"/>
    </location>
</feature>
<feature type="transmembrane region" description="Helical" evidence="8">
    <location>
        <begin position="102"/>
        <end position="119"/>
    </location>
</feature>
<evidence type="ECO:0000256" key="8">
    <source>
        <dbReference type="RuleBase" id="RU365088"/>
    </source>
</evidence>
<accession>A0ABW9G8N9</accession>
<comment type="caution">
    <text evidence="8">Lacks conserved residue(s) required for the propagation of feature annotation.</text>
</comment>
<comment type="caution">
    <text evidence="10">The sequence shown here is derived from an EMBL/GenBank/DDBJ whole genome shotgun (WGS) entry which is preliminary data.</text>
</comment>
<dbReference type="InterPro" id="IPR020846">
    <property type="entry name" value="MFS_dom"/>
</dbReference>
<reference evidence="10 11" key="1">
    <citation type="journal article" date="2013" name="Int. J. Syst. Evol. Microbiol.">
        <title>Celerinatantimonas yamalensis sp. nov., a cold-adapted diazotrophic bacterium from a cold permafrost brine.</title>
        <authorList>
            <person name="Shcherbakova V."/>
            <person name="Chuvilskaya N."/>
            <person name="Rivkina E."/>
            <person name="Demidov N."/>
            <person name="Uchaeva V."/>
            <person name="Suetin S."/>
            <person name="Suzina N."/>
            <person name="Gilichinsky D."/>
        </authorList>
    </citation>
    <scope>NUCLEOTIDE SEQUENCE [LARGE SCALE GENOMIC DNA]</scope>
    <source>
        <strain evidence="10 11">C7</strain>
    </source>
</reference>
<comment type="subcellular location">
    <subcellularLocation>
        <location evidence="8">Cell inner membrane</location>
        <topology evidence="8">Multi-pass membrane protein</topology>
    </subcellularLocation>
    <subcellularLocation>
        <location evidence="1">Cell membrane</location>
        <topology evidence="1">Multi-pass membrane protein</topology>
    </subcellularLocation>
</comment>
<dbReference type="InterPro" id="IPR050189">
    <property type="entry name" value="MFS_Efflux_Transporters"/>
</dbReference>
<evidence type="ECO:0000256" key="2">
    <source>
        <dbReference type="ARBA" id="ARBA00006236"/>
    </source>
</evidence>
<feature type="transmembrane region" description="Helical" evidence="8">
    <location>
        <begin position="335"/>
        <end position="355"/>
    </location>
</feature>
<dbReference type="PROSITE" id="PS51257">
    <property type="entry name" value="PROKAR_LIPOPROTEIN"/>
    <property type="match status" value="1"/>
</dbReference>
<dbReference type="PANTHER" id="PTHR43124:SF3">
    <property type="entry name" value="CHLORAMPHENICOL EFFLUX PUMP RV0191"/>
    <property type="match status" value="1"/>
</dbReference>
<protein>
    <recommendedName>
        <fullName evidence="8">Bcr/CflA family efflux transporter</fullName>
    </recommendedName>
</protein>
<dbReference type="RefSeq" id="WP_408623635.1">
    <property type="nucleotide sequence ID" value="NZ_JBEQCT010000004.1"/>
</dbReference>
<feature type="transmembrane region" description="Helical" evidence="8">
    <location>
        <begin position="243"/>
        <end position="261"/>
    </location>
</feature>
<feature type="domain" description="Major facilitator superfamily (MFS) profile" evidence="9">
    <location>
        <begin position="1"/>
        <end position="384"/>
    </location>
</feature>
<dbReference type="InterPro" id="IPR011701">
    <property type="entry name" value="MFS"/>
</dbReference>
<evidence type="ECO:0000256" key="1">
    <source>
        <dbReference type="ARBA" id="ARBA00004651"/>
    </source>
</evidence>
<keyword evidence="5 8" id="KW-0812">Transmembrane</keyword>
<dbReference type="PROSITE" id="PS50850">
    <property type="entry name" value="MFS"/>
    <property type="match status" value="1"/>
</dbReference>
<comment type="similarity">
    <text evidence="2 8">Belongs to the major facilitator superfamily. Bcr/CmlA family.</text>
</comment>
<dbReference type="InterPro" id="IPR005829">
    <property type="entry name" value="Sugar_transporter_CS"/>
</dbReference>
<gene>
    <name evidence="10" type="ORF">ABUE30_10090</name>
</gene>
<dbReference type="NCBIfam" id="TIGR00710">
    <property type="entry name" value="efflux_Bcr_CflA"/>
    <property type="match status" value="1"/>
</dbReference>
<feature type="transmembrane region" description="Helical" evidence="8">
    <location>
        <begin position="39"/>
        <end position="60"/>
    </location>
</feature>
<feature type="transmembrane region" description="Helical" evidence="8">
    <location>
        <begin position="72"/>
        <end position="90"/>
    </location>
</feature>
<name>A0ABW9G8N9_9GAMM</name>
<dbReference type="InterPro" id="IPR004812">
    <property type="entry name" value="Efflux_drug-R_Bcr/CmlA"/>
</dbReference>
<feature type="transmembrane region" description="Helical" evidence="8">
    <location>
        <begin position="162"/>
        <end position="181"/>
    </location>
</feature>
<evidence type="ECO:0000256" key="6">
    <source>
        <dbReference type="ARBA" id="ARBA00022989"/>
    </source>
</evidence>
<keyword evidence="3 8" id="KW-0813">Transport</keyword>
<feature type="transmembrane region" description="Helical" evidence="8">
    <location>
        <begin position="273"/>
        <end position="294"/>
    </location>
</feature>
<evidence type="ECO:0000256" key="4">
    <source>
        <dbReference type="ARBA" id="ARBA00022475"/>
    </source>
</evidence>
<organism evidence="10 11">
    <name type="scientific">Celerinatantimonas yamalensis</name>
    <dbReference type="NCBI Taxonomy" id="559956"/>
    <lineage>
        <taxon>Bacteria</taxon>
        <taxon>Pseudomonadati</taxon>
        <taxon>Pseudomonadota</taxon>
        <taxon>Gammaproteobacteria</taxon>
        <taxon>Celerinatantimonadaceae</taxon>
        <taxon>Celerinatantimonas</taxon>
    </lineage>
</organism>
<keyword evidence="7 8" id="KW-0472">Membrane</keyword>
<dbReference type="EMBL" id="JBEQCT010000004">
    <property type="protein sequence ID" value="MFM2485403.1"/>
    <property type="molecule type" value="Genomic_DNA"/>
</dbReference>
<sequence length="392" mass="42600">MPQHHRFAFLMALIVACGPFALDAYLPGIPYMAHDLGVSTAQIATTVSIFVLGLAFGQLVGGPMSDHYGRKFMIMLGLLLFLGTSAIISQTNSLVVVEISRFIQAIGGGFAFVCIPALIRDRASGTEAAKLFSLIGLIMVAAPAIAPSLGALFIAIGSWHTIFYFLVIYPAIVSILVWRFVPFDKPQQRPSESTFKRYQQVLKVPGAHRYLIAQALIYSILIIFVANGSFIYQQYFGVSNHTFAILFAANIVMLTIANRVNSRRLNHFHPKTLLSQSAVVQLFAVAMLSIALYFGASLYAVVPCIVLVIGMHGGILPNSNAVYMSYFHHNTGSASALMGASNFICGAFFSALSTWLNNGTLWPVALLMLALSVTANLLLLGDKEPQQHPHRS</sequence>
<dbReference type="Proteomes" id="UP001629953">
    <property type="component" value="Unassembled WGS sequence"/>
</dbReference>
<dbReference type="PROSITE" id="PS00216">
    <property type="entry name" value="SUGAR_TRANSPORT_1"/>
    <property type="match status" value="1"/>
</dbReference>
<dbReference type="CDD" id="cd17320">
    <property type="entry name" value="MFS_MdfA_MDR_like"/>
    <property type="match status" value="1"/>
</dbReference>
<keyword evidence="8" id="KW-0997">Cell inner membrane</keyword>
<proteinExistence type="inferred from homology"/>
<dbReference type="PANTHER" id="PTHR43124">
    <property type="entry name" value="PURINE EFFLUX PUMP PBUE"/>
    <property type="match status" value="1"/>
</dbReference>
<evidence type="ECO:0000256" key="7">
    <source>
        <dbReference type="ARBA" id="ARBA00023136"/>
    </source>
</evidence>
<evidence type="ECO:0000259" key="9">
    <source>
        <dbReference type="PROSITE" id="PS50850"/>
    </source>
</evidence>
<feature type="transmembrane region" description="Helical" evidence="8">
    <location>
        <begin position="131"/>
        <end position="156"/>
    </location>
</feature>
<keyword evidence="11" id="KW-1185">Reference proteome</keyword>
<feature type="transmembrane region" description="Helical" evidence="8">
    <location>
        <begin position="300"/>
        <end position="323"/>
    </location>
</feature>
<feature type="transmembrane region" description="Helical" evidence="8">
    <location>
        <begin position="210"/>
        <end position="231"/>
    </location>
</feature>
<evidence type="ECO:0000313" key="10">
    <source>
        <dbReference type="EMBL" id="MFM2485403.1"/>
    </source>
</evidence>
<dbReference type="Gene3D" id="1.20.1720.10">
    <property type="entry name" value="Multidrug resistance protein D"/>
    <property type="match status" value="1"/>
</dbReference>
<evidence type="ECO:0000256" key="5">
    <source>
        <dbReference type="ARBA" id="ARBA00022692"/>
    </source>
</evidence>
<keyword evidence="4" id="KW-1003">Cell membrane</keyword>
<dbReference type="InterPro" id="IPR036259">
    <property type="entry name" value="MFS_trans_sf"/>
</dbReference>